<dbReference type="PANTHER" id="PTHR10026">
    <property type="entry name" value="CYCLIN"/>
    <property type="match status" value="1"/>
</dbReference>
<dbReference type="CDD" id="cd20525">
    <property type="entry name" value="CYCLIN_CCNH_rpt2"/>
    <property type="match status" value="1"/>
</dbReference>
<dbReference type="HOGENOM" id="CLU_022620_4_1_1"/>
<keyword evidence="3 4" id="KW-0195">Cyclin</keyword>
<dbReference type="InterPro" id="IPR006671">
    <property type="entry name" value="Cyclin_N"/>
</dbReference>
<dbReference type="KEGG" id="bcom:BAUCODRAFT_435154"/>
<dbReference type="OMA" id="FRVEQNT"/>
<gene>
    <name evidence="7" type="ORF">BAUCODRAFT_435154</name>
</gene>
<protein>
    <recommendedName>
        <fullName evidence="2">RNA polymerase II holoenzyme cyclin-like subunit</fullName>
    </recommendedName>
</protein>
<sequence>MTSNTISEDDLYRTTSQYRLWSFSPEALASRRRGTHELALQRAWQHAPTSDGASDGAARGSSVDCLTVGEELRLVQRYCNQIRTTSDHFQWPVQVKATAVQYLRRFYLSNSCLTYPPKDIYKTVLFLACKTEATHMTLSEYARRISTDPDAVLAPEYKVMQALRFTLDVRQPYRGLKGVLMELLNMANGMVGEVIDAETRGAKELQASLLDLAKPSSDAKTPWKAPATGSVDVKHLTDRINAAYSAARTILDGPALLTDAYFLYTPSQILLAALQLADEPLSSFYLTTKLPISSDVRPKILATISTCADLLFSFSDAVIISKEERARLEEKLELCRDPSTRDLVQAHAAAMRGSDEDDEAKARKRKAAREKSRQEGEDLFGPRLNGVGAGGG</sequence>
<dbReference type="InterPro" id="IPR043198">
    <property type="entry name" value="Cyclin/Ssn8"/>
</dbReference>
<evidence type="ECO:0000256" key="3">
    <source>
        <dbReference type="ARBA" id="ARBA00023127"/>
    </source>
</evidence>
<evidence type="ECO:0000259" key="6">
    <source>
        <dbReference type="SMART" id="SM00385"/>
    </source>
</evidence>
<dbReference type="GeneID" id="19114292"/>
<evidence type="ECO:0000256" key="4">
    <source>
        <dbReference type="RuleBase" id="RU000383"/>
    </source>
</evidence>
<dbReference type="GO" id="GO:0016538">
    <property type="term" value="F:cyclin-dependent protein serine/threonine kinase regulator activity"/>
    <property type="evidence" value="ECO:0007669"/>
    <property type="project" value="InterPro"/>
</dbReference>
<evidence type="ECO:0000256" key="1">
    <source>
        <dbReference type="ARBA" id="ARBA00008638"/>
    </source>
</evidence>
<dbReference type="EMBL" id="KB445554">
    <property type="protein sequence ID" value="EMC96993.1"/>
    <property type="molecule type" value="Genomic_DNA"/>
</dbReference>
<dbReference type="eggNOG" id="KOG2496">
    <property type="taxonomic scope" value="Eukaryota"/>
</dbReference>
<comment type="similarity">
    <text evidence="1">Belongs to the cyclin family. Cyclin C subfamily.</text>
</comment>
<dbReference type="CDD" id="cd20524">
    <property type="entry name" value="CYCLIN_CCNH_rpt1"/>
    <property type="match status" value="1"/>
</dbReference>
<proteinExistence type="inferred from homology"/>
<organism evidence="7 8">
    <name type="scientific">Baudoinia panamericana (strain UAMH 10762)</name>
    <name type="common">Angels' share fungus</name>
    <name type="synonym">Baudoinia compniacensis (strain UAMH 10762)</name>
    <dbReference type="NCBI Taxonomy" id="717646"/>
    <lineage>
        <taxon>Eukaryota</taxon>
        <taxon>Fungi</taxon>
        <taxon>Dikarya</taxon>
        <taxon>Ascomycota</taxon>
        <taxon>Pezizomycotina</taxon>
        <taxon>Dothideomycetes</taxon>
        <taxon>Dothideomycetidae</taxon>
        <taxon>Mycosphaerellales</taxon>
        <taxon>Teratosphaeriaceae</taxon>
        <taxon>Baudoinia</taxon>
    </lineage>
</organism>
<evidence type="ECO:0000313" key="7">
    <source>
        <dbReference type="EMBL" id="EMC96993.1"/>
    </source>
</evidence>
<dbReference type="OrthoDB" id="340962at2759"/>
<evidence type="ECO:0000256" key="5">
    <source>
        <dbReference type="SAM" id="MobiDB-lite"/>
    </source>
</evidence>
<dbReference type="InterPro" id="IPR036915">
    <property type="entry name" value="Cyclin-like_sf"/>
</dbReference>
<dbReference type="Gene3D" id="1.10.472.10">
    <property type="entry name" value="Cyclin-like"/>
    <property type="match status" value="2"/>
</dbReference>
<feature type="region of interest" description="Disordered" evidence="5">
    <location>
        <begin position="347"/>
        <end position="392"/>
    </location>
</feature>
<dbReference type="Proteomes" id="UP000011761">
    <property type="component" value="Unassembled WGS sequence"/>
</dbReference>
<dbReference type="Pfam" id="PF16899">
    <property type="entry name" value="Cyclin_C_2"/>
    <property type="match status" value="1"/>
</dbReference>
<dbReference type="InterPro" id="IPR031658">
    <property type="entry name" value="Cyclin_C_2"/>
</dbReference>
<dbReference type="SMART" id="SM00385">
    <property type="entry name" value="CYCLIN"/>
    <property type="match status" value="1"/>
</dbReference>
<dbReference type="InterPro" id="IPR013763">
    <property type="entry name" value="Cyclin-like_dom"/>
</dbReference>
<dbReference type="AlphaFoldDB" id="M2MZH1"/>
<dbReference type="Pfam" id="PF00134">
    <property type="entry name" value="Cyclin_N"/>
    <property type="match status" value="1"/>
</dbReference>
<reference evidence="7 8" key="1">
    <citation type="journal article" date="2012" name="PLoS Pathog.">
        <title>Diverse lifestyles and strategies of plant pathogenesis encoded in the genomes of eighteen Dothideomycetes fungi.</title>
        <authorList>
            <person name="Ohm R.A."/>
            <person name="Feau N."/>
            <person name="Henrissat B."/>
            <person name="Schoch C.L."/>
            <person name="Horwitz B.A."/>
            <person name="Barry K.W."/>
            <person name="Condon B.J."/>
            <person name="Copeland A.C."/>
            <person name="Dhillon B."/>
            <person name="Glaser F."/>
            <person name="Hesse C.N."/>
            <person name="Kosti I."/>
            <person name="LaButti K."/>
            <person name="Lindquist E.A."/>
            <person name="Lucas S."/>
            <person name="Salamov A.A."/>
            <person name="Bradshaw R.E."/>
            <person name="Ciuffetti L."/>
            <person name="Hamelin R.C."/>
            <person name="Kema G.H.J."/>
            <person name="Lawrence C."/>
            <person name="Scott J.A."/>
            <person name="Spatafora J.W."/>
            <person name="Turgeon B.G."/>
            <person name="de Wit P.J.G.M."/>
            <person name="Zhong S."/>
            <person name="Goodwin S.B."/>
            <person name="Grigoriev I.V."/>
        </authorList>
    </citation>
    <scope>NUCLEOTIDE SEQUENCE [LARGE SCALE GENOMIC DNA]</scope>
    <source>
        <strain evidence="7 8">UAMH 10762</strain>
    </source>
</reference>
<dbReference type="STRING" id="717646.M2MZH1"/>
<name>M2MZH1_BAUPA</name>
<accession>M2MZH1</accession>
<evidence type="ECO:0000256" key="2">
    <source>
        <dbReference type="ARBA" id="ARBA00014912"/>
    </source>
</evidence>
<dbReference type="SUPFAM" id="SSF47954">
    <property type="entry name" value="Cyclin-like"/>
    <property type="match status" value="2"/>
</dbReference>
<dbReference type="RefSeq" id="XP_007675588.1">
    <property type="nucleotide sequence ID" value="XM_007677398.1"/>
</dbReference>
<keyword evidence="8" id="KW-1185">Reference proteome</keyword>
<evidence type="ECO:0000313" key="8">
    <source>
        <dbReference type="Proteomes" id="UP000011761"/>
    </source>
</evidence>
<dbReference type="GO" id="GO:0006357">
    <property type="term" value="P:regulation of transcription by RNA polymerase II"/>
    <property type="evidence" value="ECO:0007669"/>
    <property type="project" value="InterPro"/>
</dbReference>
<feature type="domain" description="Cyclin-like" evidence="6">
    <location>
        <begin position="80"/>
        <end position="168"/>
    </location>
</feature>